<evidence type="ECO:0000256" key="3">
    <source>
        <dbReference type="SAM" id="Phobius"/>
    </source>
</evidence>
<evidence type="ECO:0000256" key="2">
    <source>
        <dbReference type="ARBA" id="ARBA00023157"/>
    </source>
</evidence>
<dbReference type="InterPro" id="IPR051379">
    <property type="entry name" value="C-type_Lectin_Receptor_IMM"/>
</dbReference>
<dbReference type="PANTHER" id="PTHR46746">
    <property type="entry name" value="KILLER CELL LECTIN-LIKE RECEPTOR SUBFAMILY F MEMBER 2"/>
    <property type="match status" value="1"/>
</dbReference>
<feature type="transmembrane region" description="Helical" evidence="3">
    <location>
        <begin position="51"/>
        <end position="70"/>
    </location>
</feature>
<gene>
    <name evidence="5" type="primary">LOC102024960</name>
</gene>
<dbReference type="PROSITE" id="PS00615">
    <property type="entry name" value="C_TYPE_LECTIN_1"/>
    <property type="match status" value="1"/>
</dbReference>
<dbReference type="InterPro" id="IPR016186">
    <property type="entry name" value="C-type_lectin-like/link_sf"/>
</dbReference>
<dbReference type="SMART" id="SM00034">
    <property type="entry name" value="CLECT"/>
    <property type="match status" value="1"/>
</dbReference>
<dbReference type="Gene3D" id="3.10.100.10">
    <property type="entry name" value="Mannose-Binding Protein A, subunit A"/>
    <property type="match status" value="1"/>
</dbReference>
<dbReference type="InterPro" id="IPR018378">
    <property type="entry name" value="C-type_lectin_CS"/>
</dbReference>
<proteinExistence type="predicted"/>
<keyword evidence="6" id="KW-1185">Reference proteome</keyword>
<protein>
    <submittedName>
        <fullName evidence="5">CD209 antigen-like protein 2</fullName>
    </submittedName>
</protein>
<dbReference type="PROSITE" id="PS50041">
    <property type="entry name" value="C_TYPE_LECTIN_2"/>
    <property type="match status" value="1"/>
</dbReference>
<evidence type="ECO:0000313" key="6">
    <source>
        <dbReference type="Proteomes" id="UP000694398"/>
    </source>
</evidence>
<dbReference type="InterPro" id="IPR001304">
    <property type="entry name" value="C-type_lectin-like"/>
</dbReference>
<keyword evidence="3" id="KW-1133">Transmembrane helix</keyword>
<evidence type="ECO:0000313" key="5">
    <source>
        <dbReference type="Ensembl" id="ENSCLAP00000003161.1"/>
    </source>
</evidence>
<reference evidence="5" key="2">
    <citation type="submission" date="2025-09" db="UniProtKB">
        <authorList>
            <consortium name="Ensembl"/>
        </authorList>
    </citation>
    <scope>IDENTIFICATION</scope>
</reference>
<evidence type="ECO:0000259" key="4">
    <source>
        <dbReference type="PROSITE" id="PS50041"/>
    </source>
</evidence>
<organism evidence="5 6">
    <name type="scientific">Chinchilla lanigera</name>
    <name type="common">Long-tailed chinchilla</name>
    <name type="synonym">Chinchilla villidera</name>
    <dbReference type="NCBI Taxonomy" id="34839"/>
    <lineage>
        <taxon>Eukaryota</taxon>
        <taxon>Metazoa</taxon>
        <taxon>Chordata</taxon>
        <taxon>Craniata</taxon>
        <taxon>Vertebrata</taxon>
        <taxon>Euteleostomi</taxon>
        <taxon>Mammalia</taxon>
        <taxon>Eutheria</taxon>
        <taxon>Euarchontoglires</taxon>
        <taxon>Glires</taxon>
        <taxon>Rodentia</taxon>
        <taxon>Hystricomorpha</taxon>
        <taxon>Chinchillidae</taxon>
        <taxon>Chinchilla</taxon>
    </lineage>
</organism>
<keyword evidence="1" id="KW-0430">Lectin</keyword>
<dbReference type="OrthoDB" id="8950604at2759"/>
<dbReference type="Proteomes" id="UP000694398">
    <property type="component" value="Unassembled WGS sequence"/>
</dbReference>
<dbReference type="InterPro" id="IPR033989">
    <property type="entry name" value="CD209-like_CTLD"/>
</dbReference>
<dbReference type="GO" id="GO:0030246">
    <property type="term" value="F:carbohydrate binding"/>
    <property type="evidence" value="ECO:0007669"/>
    <property type="project" value="UniProtKB-KW"/>
</dbReference>
<dbReference type="CDD" id="cd03590">
    <property type="entry name" value="CLECT_DC-SIGN_like"/>
    <property type="match status" value="1"/>
</dbReference>
<reference evidence="5" key="1">
    <citation type="submission" date="2025-08" db="UniProtKB">
        <authorList>
            <consortium name="Ensembl"/>
        </authorList>
    </citation>
    <scope>IDENTIFICATION</scope>
</reference>
<dbReference type="AlphaFoldDB" id="A0A8C2UQC3"/>
<dbReference type="Pfam" id="PF00059">
    <property type="entry name" value="Lectin_C"/>
    <property type="match status" value="1"/>
</dbReference>
<dbReference type="PANTHER" id="PTHR46746:SF9">
    <property type="entry name" value="CD209 ANTIGEN-LIKE PROTEIN C-LIKE"/>
    <property type="match status" value="1"/>
</dbReference>
<accession>A0A8C2UQC3</accession>
<evidence type="ECO:0000256" key="1">
    <source>
        <dbReference type="ARBA" id="ARBA00022734"/>
    </source>
</evidence>
<dbReference type="GeneID" id="102024960"/>
<dbReference type="GeneTree" id="ENSGT00940000155012"/>
<dbReference type="Ensembl" id="ENSCLAT00000003225.1">
    <property type="protein sequence ID" value="ENSCLAP00000003161.1"/>
    <property type="gene ID" value="ENSCLAG00000002265.1"/>
</dbReference>
<dbReference type="InterPro" id="IPR016187">
    <property type="entry name" value="CTDL_fold"/>
</dbReference>
<keyword evidence="3" id="KW-0812">Transmembrane</keyword>
<dbReference type="SUPFAM" id="SSF56436">
    <property type="entry name" value="C-type lectin-like"/>
    <property type="match status" value="1"/>
</dbReference>
<keyword evidence="2" id="KW-1015">Disulfide bond</keyword>
<sequence>MTDAKEAKGQRLGPPDEEELIAGGPGSFMKGFGLSGFKFSAGCLGDYSLPLALQLLAFTLFAGLLVAILVQVSRSPSFQELELEQSKQEKIYQELSQLKAGVDNLCRPCSWDWTFFQEKCYFFSKSQRNWSDSVTACKEAGAQLVIVESAEEQSFLQLASKSKGHTWMGLSDLNKESTWHWVDGSPLSLSFMKYWNPKEPNNLGEEDCAEFDGDGWNDARCDINKYFICKQSAASCSN</sequence>
<keyword evidence="3" id="KW-0472">Membrane</keyword>
<dbReference type="RefSeq" id="XP_005413217.1">
    <property type="nucleotide sequence ID" value="XM_005413160.2"/>
</dbReference>
<feature type="domain" description="C-type lectin" evidence="4">
    <location>
        <begin position="116"/>
        <end position="230"/>
    </location>
</feature>
<name>A0A8C2UQC3_CHILA</name>
<dbReference type="OMA" id="DFYYISH"/>